<dbReference type="GO" id="GO:0010608">
    <property type="term" value="P:post-transcriptional regulation of gene expression"/>
    <property type="evidence" value="ECO:0007669"/>
    <property type="project" value="TreeGrafter"/>
</dbReference>
<dbReference type="EMBL" id="AZHC01000001">
    <property type="protein sequence ID" value="OAA51498.1"/>
    <property type="molecule type" value="Genomic_DNA"/>
</dbReference>
<dbReference type="PROSITE" id="PS50302">
    <property type="entry name" value="PUM"/>
    <property type="match status" value="8"/>
</dbReference>
<feature type="region of interest" description="Disordered" evidence="5">
    <location>
        <begin position="434"/>
        <end position="456"/>
    </location>
</feature>
<keyword evidence="4" id="KW-0175">Coiled coil</keyword>
<dbReference type="PANTHER" id="PTHR12537:SF13">
    <property type="entry name" value="PUMILIO HOMOLOGY DOMAIN FAMILY MEMBER 4"/>
    <property type="match status" value="1"/>
</dbReference>
<feature type="repeat" description="Pumilio" evidence="3">
    <location>
        <begin position="936"/>
        <end position="971"/>
    </location>
</feature>
<feature type="region of interest" description="Disordered" evidence="5">
    <location>
        <begin position="264"/>
        <end position="285"/>
    </location>
</feature>
<dbReference type="InterPro" id="IPR016024">
    <property type="entry name" value="ARM-type_fold"/>
</dbReference>
<organism evidence="7 8">
    <name type="scientific">Metarhizium rileyi (strain RCEF 4871)</name>
    <name type="common">Nomuraea rileyi</name>
    <dbReference type="NCBI Taxonomy" id="1649241"/>
    <lineage>
        <taxon>Eukaryota</taxon>
        <taxon>Fungi</taxon>
        <taxon>Dikarya</taxon>
        <taxon>Ascomycota</taxon>
        <taxon>Pezizomycotina</taxon>
        <taxon>Sordariomycetes</taxon>
        <taxon>Hypocreomycetidae</taxon>
        <taxon>Hypocreales</taxon>
        <taxon>Clavicipitaceae</taxon>
        <taxon>Metarhizium</taxon>
    </lineage>
</organism>
<evidence type="ECO:0000256" key="4">
    <source>
        <dbReference type="SAM" id="Coils"/>
    </source>
</evidence>
<dbReference type="PANTHER" id="PTHR12537">
    <property type="entry name" value="RNA BINDING PROTEIN PUMILIO-RELATED"/>
    <property type="match status" value="1"/>
</dbReference>
<feature type="repeat" description="Pumilio" evidence="3">
    <location>
        <begin position="864"/>
        <end position="899"/>
    </location>
</feature>
<accession>A0A162K033</accession>
<dbReference type="CDD" id="cd07920">
    <property type="entry name" value="Pumilio"/>
    <property type="match status" value="1"/>
</dbReference>
<evidence type="ECO:0000313" key="8">
    <source>
        <dbReference type="Proteomes" id="UP000243498"/>
    </source>
</evidence>
<feature type="compositionally biased region" description="Polar residues" evidence="5">
    <location>
        <begin position="179"/>
        <end position="191"/>
    </location>
</feature>
<dbReference type="PROSITE" id="PS50303">
    <property type="entry name" value="PUM_HD"/>
    <property type="match status" value="1"/>
</dbReference>
<feature type="repeat" description="Pumilio" evidence="3">
    <location>
        <begin position="972"/>
        <end position="1009"/>
    </location>
</feature>
<feature type="compositionally biased region" description="Basic and acidic residues" evidence="5">
    <location>
        <begin position="196"/>
        <end position="214"/>
    </location>
</feature>
<keyword evidence="1" id="KW-0677">Repeat</keyword>
<dbReference type="InterPro" id="IPR033712">
    <property type="entry name" value="Pumilio_RNA-bd"/>
</dbReference>
<feature type="compositionally biased region" description="Basic and acidic residues" evidence="5">
    <location>
        <begin position="329"/>
        <end position="347"/>
    </location>
</feature>
<name>A0A162K033_METRR</name>
<dbReference type="SUPFAM" id="SSF48371">
    <property type="entry name" value="ARM repeat"/>
    <property type="match status" value="1"/>
</dbReference>
<feature type="repeat" description="Pumilio" evidence="3">
    <location>
        <begin position="791"/>
        <end position="827"/>
    </location>
</feature>
<dbReference type="InterPro" id="IPR001313">
    <property type="entry name" value="Pumilio_RNA-bd_rpt"/>
</dbReference>
<evidence type="ECO:0000256" key="5">
    <source>
        <dbReference type="SAM" id="MobiDB-lite"/>
    </source>
</evidence>
<feature type="compositionally biased region" description="Polar residues" evidence="5">
    <location>
        <begin position="1140"/>
        <end position="1149"/>
    </location>
</feature>
<feature type="repeat" description="Pumilio" evidence="3">
    <location>
        <begin position="719"/>
        <end position="754"/>
    </location>
</feature>
<dbReference type="FunFam" id="1.25.10.10:FF:000237">
    <property type="entry name" value="Pumilio homolog 9"/>
    <property type="match status" value="1"/>
</dbReference>
<proteinExistence type="predicted"/>
<evidence type="ECO:0000256" key="3">
    <source>
        <dbReference type="PROSITE-ProRule" id="PRU00317"/>
    </source>
</evidence>
<feature type="region of interest" description="Disordered" evidence="5">
    <location>
        <begin position="329"/>
        <end position="363"/>
    </location>
</feature>
<feature type="repeat" description="Pumilio" evidence="3">
    <location>
        <begin position="900"/>
        <end position="935"/>
    </location>
</feature>
<dbReference type="AlphaFoldDB" id="A0A162K033"/>
<feature type="region of interest" description="Disordered" evidence="5">
    <location>
        <begin position="1"/>
        <end position="78"/>
    </location>
</feature>
<feature type="coiled-coil region" evidence="4">
    <location>
        <begin position="89"/>
        <end position="130"/>
    </location>
</feature>
<evidence type="ECO:0000256" key="2">
    <source>
        <dbReference type="ARBA" id="ARBA00024893"/>
    </source>
</evidence>
<feature type="compositionally biased region" description="Low complexity" evidence="5">
    <location>
        <begin position="1117"/>
        <end position="1132"/>
    </location>
</feature>
<dbReference type="OrthoDB" id="668540at2759"/>
<dbReference type="SMART" id="SM00025">
    <property type="entry name" value="Pumilio"/>
    <property type="match status" value="8"/>
</dbReference>
<dbReference type="Proteomes" id="UP000243498">
    <property type="component" value="Unassembled WGS sequence"/>
</dbReference>
<comment type="caution">
    <text evidence="7">The sequence shown here is derived from an EMBL/GenBank/DDBJ whole genome shotgun (WGS) entry which is preliminary data.</text>
</comment>
<dbReference type="InterPro" id="IPR011989">
    <property type="entry name" value="ARM-like"/>
</dbReference>
<feature type="repeat" description="Pumilio" evidence="3">
    <location>
        <begin position="755"/>
        <end position="790"/>
    </location>
</feature>
<sequence>MDDVRFRSQHSPRNEAPMASFVSPPRNGGRVSQENLHDQRGNMPRRFTTDSGRVPTMSSMTAALASPPRGLALDPTPDYNNALHKVQLIEQKKLEYERIREQRRRFELEMQRLDQQQRREAQELAQMEEEIRIAGHQSEPTTPPEYRDNSGFPSIFSRPNRYSTSSLASPPGFTRPARSGSQLTSPPSGLVQQRYGFDDRAMPSRSDPNTRRNSDDEEKEEAVRQDPTSHRSTNALNRYSMPVTRSRNGLYDMNLDQTNTTRFLFGDDEPNSLPRGRTPDDNFPTLVRREDQGWKMTTSSWRLGRVNWARGEVSWQLIHHSIVVHELRKESGEDEEHQRDRQKRELQRQQANGRRTDDDSWQLTGDSRRQARKALTCTWLSVSDSCCFARVPECPSARLSASSAALDLALSPSPNPEKSNGWIRVNRHRHQQSMSAISGPSSSKTNDIITIGSRPQSLRHSLDLKYISESPAEPSSVAMSPQTSHMASPPRLQSSFSANDVPTVKNPSGPSVMSGNANNHAQQHFHNHNASMGRIPAGAMPARHNRDLSGDNSMNAGREQPNGFQSIQSALHASAEPFGPSLTSAVQVSSPSAVSGPPTIAPANTFNNFYPANGYGSSANSSGSSFGMPMLTAGMQQMNMNGVNGGNLYPAQNYTGYGSMSFNQGAGQPRDSQARVIQHRRQLDNEGMQLHTRKGKLHPPNADVLPLAMSRYQNMPLESFRGQIYELCKDQHGCRYLQKKLEERNPEQVHMIWLETNQHVIELMTDPFGNYLCQKLLEFCNDDERTVLIQNASQDMVRIALNQHGTRALQKMIEYVSTPQQVHLIIEALRFRVVELIQDLNGNHVIQKCLNKLTSLDAQFIFDAVGNNCIEVGTHRHGCCVLQRCIDHASGEQKPWLIGRITEHARILVQDPFGNYVVQYIIDLNEPSFTEPMVAMFQGCISQLSRHKFSSNVIEKCLRCSQAPSKDMIAEELLAPQEMERLLRDSFANYVIQTALEFATPHQKYRLVESIRPILPQIRTTPYGRRIQAKVSAYDNRGSAASSGQVTPADNTQGQIPLRQGHGRGMSGNATMLPSNGIANGGMAGVGPNTGVRQGVASYPNSAVLTVPPPAGSAPVQQPQNQQQQQQPQFNQRVPGRFTPSHSANTSVDVNGENCWV</sequence>
<dbReference type="STRING" id="1081105.A0A162K033"/>
<evidence type="ECO:0000313" key="7">
    <source>
        <dbReference type="EMBL" id="OAA51498.1"/>
    </source>
</evidence>
<evidence type="ECO:0000259" key="6">
    <source>
        <dbReference type="PROSITE" id="PS50303"/>
    </source>
</evidence>
<dbReference type="InterPro" id="IPR033133">
    <property type="entry name" value="PUM-HD"/>
</dbReference>
<gene>
    <name evidence="7" type="ORF">NOR_00091</name>
</gene>
<reference evidence="7 8" key="1">
    <citation type="journal article" date="2016" name="Genome Biol. Evol.">
        <title>Divergent and convergent evolution of fungal pathogenicity.</title>
        <authorList>
            <person name="Shang Y."/>
            <person name="Xiao G."/>
            <person name="Zheng P."/>
            <person name="Cen K."/>
            <person name="Zhan S."/>
            <person name="Wang C."/>
        </authorList>
    </citation>
    <scope>NUCLEOTIDE SEQUENCE [LARGE SCALE GENOMIC DNA]</scope>
    <source>
        <strain evidence="7 8">RCEF 4871</strain>
    </source>
</reference>
<dbReference type="Pfam" id="PF00806">
    <property type="entry name" value="PUF"/>
    <property type="match status" value="8"/>
</dbReference>
<dbReference type="OMA" id="HYKGELY"/>
<feature type="region of interest" description="Disordered" evidence="5">
    <location>
        <begin position="472"/>
        <end position="519"/>
    </location>
</feature>
<dbReference type="Gene3D" id="1.25.10.10">
    <property type="entry name" value="Leucine-rich Repeat Variant"/>
    <property type="match status" value="1"/>
</dbReference>
<feature type="region of interest" description="Disordered" evidence="5">
    <location>
        <begin position="133"/>
        <end position="236"/>
    </location>
</feature>
<feature type="domain" description="PUM-HD" evidence="6">
    <location>
        <begin position="693"/>
        <end position="1035"/>
    </location>
</feature>
<feature type="compositionally biased region" description="Polar residues" evidence="5">
    <location>
        <begin position="477"/>
        <end position="515"/>
    </location>
</feature>
<keyword evidence="8" id="KW-1185">Reference proteome</keyword>
<evidence type="ECO:0000256" key="1">
    <source>
        <dbReference type="ARBA" id="ARBA00022737"/>
    </source>
</evidence>
<feature type="region of interest" description="Disordered" evidence="5">
    <location>
        <begin position="531"/>
        <end position="562"/>
    </location>
</feature>
<feature type="region of interest" description="Disordered" evidence="5">
    <location>
        <begin position="1102"/>
        <end position="1157"/>
    </location>
</feature>
<protein>
    <submittedName>
        <fullName evidence="7">Armadillo-like helical</fullName>
    </submittedName>
</protein>
<comment type="function">
    <text evidence="2">RNA-binding nucleolar protein required for pre-rRNA processing. Involved in production of 18S rRNA and assembly of small ribosomal subunit.</text>
</comment>
<dbReference type="GO" id="GO:0005737">
    <property type="term" value="C:cytoplasm"/>
    <property type="evidence" value="ECO:0007669"/>
    <property type="project" value="TreeGrafter"/>
</dbReference>
<feature type="repeat" description="Pumilio" evidence="3">
    <location>
        <begin position="828"/>
        <end position="863"/>
    </location>
</feature>
<dbReference type="GO" id="GO:0003729">
    <property type="term" value="F:mRNA binding"/>
    <property type="evidence" value="ECO:0007669"/>
    <property type="project" value="TreeGrafter"/>
</dbReference>